<evidence type="ECO:0008006" key="18">
    <source>
        <dbReference type="Google" id="ProtNLM"/>
    </source>
</evidence>
<keyword evidence="17" id="KW-1185">Reference proteome</keyword>
<evidence type="ECO:0000256" key="7">
    <source>
        <dbReference type="ARBA" id="ARBA00023077"/>
    </source>
</evidence>
<comment type="subcellular location">
    <subcellularLocation>
        <location evidence="1 11">Cell outer membrane</location>
        <topology evidence="1 11">Multi-pass membrane protein</topology>
    </subcellularLocation>
</comment>
<sequence>MHSHSYSRHVCPCKTICYIITKLQQGKESSNMKEQVRNTHREATGRRDAAGMSGAGAERRGERVSRGLRACGTVGAMSTALCVALGAQAQPVVVGSGAGADAQSATVELNPVVVTATRNAQRLDEVPSSMEVADGKVLQETVATSFIDQLKKNASVDVIQYPNGLAGIGLRGMRPNFEFTINPRTLVLIDGRPSGSTSFTTLSPESIERVEVLKGPASSLYGASAMGGVVNIITKRSTGPIGGSIGVGYGSFDTRMTDVALGGSLGERSDFDLALGYVNQNGDFKTGAGDRRPNSDFRRTSGKLRVGSDLTEVVRVDATLDWADLRNNAPGPLSFDPPNASANETDRVGGDLRFTLTPQDHLITAVAYASRENYNYITVPATADRYRSSRTESRYLGFQLQDVWAFNDTMTLTYGADWQRVEADRFSYSAQGARLAPFSPNERRDSNGIFAEWGSRWLEDRLIVTLGSRYDWIRSSTLNTPYKSSYTPGGSDFTSFNPRGGVVYKLTEHWRLHGSAGTAFAPPQGSELAGENVEYAGSQRRITTGNPGLKPERNRSWDLGVGYADARVDADLTYFDSRIRDRIRSVIVSNTATERVSSYENANKSRMRGIEARLAYDAGHWFGLPSGRIGLSGSLTRLLQAEDFDAAGATPIRNVAKWKGNLSLTVSDGHALSATLTARHVDTRYDTDNSQRSVYTGGRGGLFENEPFTVVDLSARWKVTPKDTLRFDVSNVFDRDYYEKADYIMAGRAYYLRYTRAL</sequence>
<name>A0A261TQF9_9BORD</name>
<organism evidence="16 17">
    <name type="scientific">Bordetella genomosp. 5</name>
    <dbReference type="NCBI Taxonomy" id="1395608"/>
    <lineage>
        <taxon>Bacteria</taxon>
        <taxon>Pseudomonadati</taxon>
        <taxon>Pseudomonadota</taxon>
        <taxon>Betaproteobacteria</taxon>
        <taxon>Burkholderiales</taxon>
        <taxon>Alcaligenaceae</taxon>
        <taxon>Bordetella</taxon>
    </lineage>
</organism>
<dbReference type="PANTHER" id="PTHR30069:SF29">
    <property type="entry name" value="HEMOGLOBIN AND HEMOGLOBIN-HAPTOGLOBIN-BINDING PROTEIN 1-RELATED"/>
    <property type="match status" value="1"/>
</dbReference>
<gene>
    <name evidence="16" type="ORF">CAL25_10285</name>
</gene>
<dbReference type="GO" id="GO:0009279">
    <property type="term" value="C:cell outer membrane"/>
    <property type="evidence" value="ECO:0007669"/>
    <property type="project" value="UniProtKB-SubCell"/>
</dbReference>
<dbReference type="Gene3D" id="2.40.170.20">
    <property type="entry name" value="TonB-dependent receptor, beta-barrel domain"/>
    <property type="match status" value="1"/>
</dbReference>
<dbReference type="GO" id="GO:0044718">
    <property type="term" value="P:siderophore transmembrane transport"/>
    <property type="evidence" value="ECO:0007669"/>
    <property type="project" value="TreeGrafter"/>
</dbReference>
<evidence type="ECO:0000256" key="13">
    <source>
        <dbReference type="SAM" id="MobiDB-lite"/>
    </source>
</evidence>
<dbReference type="SUPFAM" id="SSF56935">
    <property type="entry name" value="Porins"/>
    <property type="match status" value="1"/>
</dbReference>
<comment type="similarity">
    <text evidence="2 11 12">Belongs to the TonB-dependent receptor family.</text>
</comment>
<dbReference type="Gene3D" id="2.170.130.10">
    <property type="entry name" value="TonB-dependent receptor, plug domain"/>
    <property type="match status" value="1"/>
</dbReference>
<evidence type="ECO:0000259" key="15">
    <source>
        <dbReference type="Pfam" id="PF07715"/>
    </source>
</evidence>
<dbReference type="CDD" id="cd01347">
    <property type="entry name" value="ligand_gated_channel"/>
    <property type="match status" value="1"/>
</dbReference>
<proteinExistence type="inferred from homology"/>
<comment type="caution">
    <text evidence="16">The sequence shown here is derived from an EMBL/GenBank/DDBJ whole genome shotgun (WGS) entry which is preliminary data.</text>
</comment>
<evidence type="ECO:0000313" key="17">
    <source>
        <dbReference type="Proteomes" id="UP000216913"/>
    </source>
</evidence>
<keyword evidence="8 11" id="KW-0472">Membrane</keyword>
<keyword evidence="5 11" id="KW-0812">Transmembrane</keyword>
<evidence type="ECO:0000259" key="14">
    <source>
        <dbReference type="Pfam" id="PF00593"/>
    </source>
</evidence>
<keyword evidence="6" id="KW-0732">Signal</keyword>
<protein>
    <recommendedName>
        <fullName evidence="18">TonB-dependent receptor</fullName>
    </recommendedName>
</protein>
<evidence type="ECO:0000256" key="9">
    <source>
        <dbReference type="ARBA" id="ARBA00023170"/>
    </source>
</evidence>
<keyword evidence="10 11" id="KW-0998">Cell outer membrane</keyword>
<dbReference type="Pfam" id="PF07715">
    <property type="entry name" value="Plug"/>
    <property type="match status" value="1"/>
</dbReference>
<dbReference type="AlphaFoldDB" id="A0A261TQF9"/>
<evidence type="ECO:0000256" key="1">
    <source>
        <dbReference type="ARBA" id="ARBA00004571"/>
    </source>
</evidence>
<dbReference type="InterPro" id="IPR037066">
    <property type="entry name" value="Plug_dom_sf"/>
</dbReference>
<keyword evidence="7 12" id="KW-0798">TonB box</keyword>
<evidence type="ECO:0000256" key="2">
    <source>
        <dbReference type="ARBA" id="ARBA00009810"/>
    </source>
</evidence>
<dbReference type="Proteomes" id="UP000216913">
    <property type="component" value="Unassembled WGS sequence"/>
</dbReference>
<feature type="region of interest" description="Disordered" evidence="13">
    <location>
        <begin position="38"/>
        <end position="61"/>
    </location>
</feature>
<keyword evidence="4 11" id="KW-1134">Transmembrane beta strand</keyword>
<evidence type="ECO:0000256" key="10">
    <source>
        <dbReference type="ARBA" id="ARBA00023237"/>
    </source>
</evidence>
<feature type="domain" description="TonB-dependent receptor-like beta-barrel" evidence="14">
    <location>
        <begin position="287"/>
        <end position="732"/>
    </location>
</feature>
<dbReference type="InterPro" id="IPR000531">
    <property type="entry name" value="Beta-barrel_TonB"/>
</dbReference>
<feature type="domain" description="TonB-dependent receptor plug" evidence="15">
    <location>
        <begin position="123"/>
        <end position="229"/>
    </location>
</feature>
<evidence type="ECO:0000256" key="8">
    <source>
        <dbReference type="ARBA" id="ARBA00023136"/>
    </source>
</evidence>
<evidence type="ECO:0000256" key="11">
    <source>
        <dbReference type="PROSITE-ProRule" id="PRU01360"/>
    </source>
</evidence>
<accession>A0A261TQF9</accession>
<evidence type="ECO:0000256" key="3">
    <source>
        <dbReference type="ARBA" id="ARBA00022448"/>
    </source>
</evidence>
<reference evidence="16 17" key="1">
    <citation type="submission" date="2017-05" db="EMBL/GenBank/DDBJ databases">
        <title>Complete and WGS of Bordetella genogroups.</title>
        <authorList>
            <person name="Spilker T."/>
            <person name="LiPuma J."/>
        </authorList>
    </citation>
    <scope>NUCLEOTIDE SEQUENCE [LARGE SCALE GENOMIC DNA]</scope>
    <source>
        <strain evidence="16 17">AU10456</strain>
    </source>
</reference>
<evidence type="ECO:0000256" key="4">
    <source>
        <dbReference type="ARBA" id="ARBA00022452"/>
    </source>
</evidence>
<dbReference type="GO" id="GO:0015344">
    <property type="term" value="F:siderophore uptake transmembrane transporter activity"/>
    <property type="evidence" value="ECO:0007669"/>
    <property type="project" value="TreeGrafter"/>
</dbReference>
<dbReference type="EMBL" id="NEVP01000006">
    <property type="protein sequence ID" value="OZI51898.1"/>
    <property type="molecule type" value="Genomic_DNA"/>
</dbReference>
<dbReference type="Pfam" id="PF00593">
    <property type="entry name" value="TonB_dep_Rec_b-barrel"/>
    <property type="match status" value="1"/>
</dbReference>
<feature type="compositionally biased region" description="Basic and acidic residues" evidence="13">
    <location>
        <begin position="38"/>
        <end position="49"/>
    </location>
</feature>
<dbReference type="InterPro" id="IPR036942">
    <property type="entry name" value="Beta-barrel_TonB_sf"/>
</dbReference>
<evidence type="ECO:0000256" key="12">
    <source>
        <dbReference type="RuleBase" id="RU003357"/>
    </source>
</evidence>
<evidence type="ECO:0000313" key="16">
    <source>
        <dbReference type="EMBL" id="OZI51898.1"/>
    </source>
</evidence>
<keyword evidence="9" id="KW-0675">Receptor</keyword>
<dbReference type="OrthoDB" id="183532at2"/>
<dbReference type="InterPro" id="IPR039426">
    <property type="entry name" value="TonB-dep_rcpt-like"/>
</dbReference>
<evidence type="ECO:0000256" key="5">
    <source>
        <dbReference type="ARBA" id="ARBA00022692"/>
    </source>
</evidence>
<dbReference type="InterPro" id="IPR012910">
    <property type="entry name" value="Plug_dom"/>
</dbReference>
<evidence type="ECO:0000256" key="6">
    <source>
        <dbReference type="ARBA" id="ARBA00022729"/>
    </source>
</evidence>
<keyword evidence="3 11" id="KW-0813">Transport</keyword>
<dbReference type="PROSITE" id="PS52016">
    <property type="entry name" value="TONB_DEPENDENT_REC_3"/>
    <property type="match status" value="1"/>
</dbReference>
<dbReference type="PANTHER" id="PTHR30069">
    <property type="entry name" value="TONB-DEPENDENT OUTER MEMBRANE RECEPTOR"/>
    <property type="match status" value="1"/>
</dbReference>